<evidence type="ECO:0000256" key="1">
    <source>
        <dbReference type="SAM" id="Coils"/>
    </source>
</evidence>
<keyword evidence="3" id="KW-1185">Reference proteome</keyword>
<dbReference type="STRING" id="1497955.HMPREF1872_00365"/>
<dbReference type="EMBL" id="LSCV01000005">
    <property type="protein sequence ID" value="KXB42191.1"/>
    <property type="molecule type" value="Genomic_DNA"/>
</dbReference>
<name>A0A133YG81_9FIRM</name>
<dbReference type="AlphaFoldDB" id="A0A133YG81"/>
<evidence type="ECO:0000313" key="2">
    <source>
        <dbReference type="EMBL" id="KXB42191.1"/>
    </source>
</evidence>
<evidence type="ECO:0000313" key="3">
    <source>
        <dbReference type="Proteomes" id="UP000070080"/>
    </source>
</evidence>
<dbReference type="RefSeq" id="WP_066713163.1">
    <property type="nucleotide sequence ID" value="NZ_CP118869.1"/>
</dbReference>
<dbReference type="Proteomes" id="UP000070080">
    <property type="component" value="Unassembled WGS sequence"/>
</dbReference>
<protein>
    <submittedName>
        <fullName evidence="2">Uncharacterized protein</fullName>
    </submittedName>
</protein>
<keyword evidence="1" id="KW-0175">Coiled coil</keyword>
<dbReference type="Gene3D" id="1.20.5.2950">
    <property type="match status" value="1"/>
</dbReference>
<proteinExistence type="predicted"/>
<feature type="coiled-coil region" evidence="1">
    <location>
        <begin position="29"/>
        <end position="86"/>
    </location>
</feature>
<accession>A0A133YG81</accession>
<sequence length="108" mass="12345">MGNLDLVKQITEIETNMDQSLQAATEAAQAKIKAAKQAAESKLAKTREELRDKRQAFVEQLKLTGEEQLNKVRKQAQLDCRQQQEQARKEFTTVLSKLYGRCLEHGDR</sequence>
<organism evidence="2 3">
    <name type="scientific">Amygdalobacter nucleatus</name>
    <dbReference type="NCBI Taxonomy" id="3029274"/>
    <lineage>
        <taxon>Bacteria</taxon>
        <taxon>Bacillati</taxon>
        <taxon>Bacillota</taxon>
        <taxon>Clostridia</taxon>
        <taxon>Eubacteriales</taxon>
        <taxon>Oscillospiraceae</taxon>
        <taxon>Amygdalobacter</taxon>
    </lineage>
</organism>
<gene>
    <name evidence="2" type="ORF">HMPREF1872_00365</name>
</gene>
<reference evidence="3" key="1">
    <citation type="submission" date="2016-01" db="EMBL/GenBank/DDBJ databases">
        <authorList>
            <person name="Mitreva M."/>
            <person name="Pepin K.H."/>
            <person name="Mihindukulasuriya K.A."/>
            <person name="Fulton R."/>
            <person name="Fronick C."/>
            <person name="O'Laughlin M."/>
            <person name="Miner T."/>
            <person name="Herter B."/>
            <person name="Rosa B.A."/>
            <person name="Cordes M."/>
            <person name="Tomlinson C."/>
            <person name="Wollam A."/>
            <person name="Palsikar V.B."/>
            <person name="Mardis E.R."/>
            <person name="Wilson R.K."/>
        </authorList>
    </citation>
    <scope>NUCLEOTIDE SEQUENCE [LARGE SCALE GENOMIC DNA]</scope>
    <source>
        <strain evidence="3">KA00274</strain>
    </source>
</reference>
<comment type="caution">
    <text evidence="2">The sequence shown here is derived from an EMBL/GenBank/DDBJ whole genome shotgun (WGS) entry which is preliminary data.</text>
</comment>